<dbReference type="EMBL" id="JAAAUQ010000831">
    <property type="protein sequence ID" value="KAF9147314.1"/>
    <property type="molecule type" value="Genomic_DNA"/>
</dbReference>
<protein>
    <recommendedName>
        <fullName evidence="3">RNI-like protein</fullName>
    </recommendedName>
</protein>
<name>A0A9P5V857_9FUNG</name>
<evidence type="ECO:0008006" key="3">
    <source>
        <dbReference type="Google" id="ProtNLM"/>
    </source>
</evidence>
<comment type="caution">
    <text evidence="1">The sequence shown here is derived from an EMBL/GenBank/DDBJ whole genome shotgun (WGS) entry which is preliminary data.</text>
</comment>
<accession>A0A9P5V857</accession>
<dbReference type="PANTHER" id="PTHR46761:SF2">
    <property type="entry name" value="RAN GTPASE-ACTIVATING PROTEIN 1"/>
    <property type="match status" value="1"/>
</dbReference>
<dbReference type="SUPFAM" id="SSF52047">
    <property type="entry name" value="RNI-like"/>
    <property type="match status" value="1"/>
</dbReference>
<dbReference type="InterPro" id="IPR032675">
    <property type="entry name" value="LRR_dom_sf"/>
</dbReference>
<proteinExistence type="predicted"/>
<dbReference type="PANTHER" id="PTHR46761">
    <property type="entry name" value="RAN GTPASE-ACTIVATING PROTEIN 1"/>
    <property type="match status" value="1"/>
</dbReference>
<evidence type="ECO:0000313" key="1">
    <source>
        <dbReference type="EMBL" id="KAF9147314.1"/>
    </source>
</evidence>
<dbReference type="Pfam" id="PF13516">
    <property type="entry name" value="LRR_6"/>
    <property type="match status" value="7"/>
</dbReference>
<reference evidence="1" key="1">
    <citation type="journal article" date="2020" name="Fungal Divers.">
        <title>Resolving the Mortierellaceae phylogeny through synthesis of multi-gene phylogenetics and phylogenomics.</title>
        <authorList>
            <person name="Vandepol N."/>
            <person name="Liber J."/>
            <person name="Desiro A."/>
            <person name="Na H."/>
            <person name="Kennedy M."/>
            <person name="Barry K."/>
            <person name="Grigoriev I.V."/>
            <person name="Miller A.N."/>
            <person name="O'Donnell K."/>
            <person name="Stajich J.E."/>
            <person name="Bonito G."/>
        </authorList>
    </citation>
    <scope>NUCLEOTIDE SEQUENCE</scope>
    <source>
        <strain evidence="1">NRRL 6426</strain>
    </source>
</reference>
<organism evidence="1 2">
    <name type="scientific">Linnemannia schmuckeri</name>
    <dbReference type="NCBI Taxonomy" id="64567"/>
    <lineage>
        <taxon>Eukaryota</taxon>
        <taxon>Fungi</taxon>
        <taxon>Fungi incertae sedis</taxon>
        <taxon>Mucoromycota</taxon>
        <taxon>Mortierellomycotina</taxon>
        <taxon>Mortierellomycetes</taxon>
        <taxon>Mortierellales</taxon>
        <taxon>Mortierellaceae</taxon>
        <taxon>Linnemannia</taxon>
    </lineage>
</organism>
<evidence type="ECO:0000313" key="2">
    <source>
        <dbReference type="Proteomes" id="UP000748756"/>
    </source>
</evidence>
<gene>
    <name evidence="1" type="ORF">BG015_011079</name>
</gene>
<dbReference type="Proteomes" id="UP000748756">
    <property type="component" value="Unassembled WGS sequence"/>
</dbReference>
<dbReference type="Gene3D" id="3.80.10.10">
    <property type="entry name" value="Ribonuclease Inhibitor"/>
    <property type="match status" value="3"/>
</dbReference>
<dbReference type="AlphaFoldDB" id="A0A9P5V857"/>
<dbReference type="SMART" id="SM00368">
    <property type="entry name" value="LRR_RI"/>
    <property type="match status" value="8"/>
</dbReference>
<dbReference type="OrthoDB" id="120976at2759"/>
<dbReference type="InterPro" id="IPR045203">
    <property type="entry name" value="RanGAP1/2"/>
</dbReference>
<dbReference type="GO" id="GO:0005096">
    <property type="term" value="F:GTPase activator activity"/>
    <property type="evidence" value="ECO:0007669"/>
    <property type="project" value="InterPro"/>
</dbReference>
<keyword evidence="2" id="KW-1185">Reference proteome</keyword>
<dbReference type="InterPro" id="IPR001611">
    <property type="entry name" value="Leu-rich_rpt"/>
</dbReference>
<sequence length="812" mass="90554">MSTDDMWQQLQYGDKTVRVKAYLGVEDNQKVPCVFVDDIQHHFQDATKFMLSPKRFDYRPGETVEVVIPSSTLSPRLLTRQNTFVLQSTSVSPAVEDEFQQSATLFKDYVKAVKESQREKVVVNQSGFQQCFSALQTSSDQKLDFQHQMNEMKQQIDSIHQNQQVMLQMQQQALDRLAVIQGRIQALLTQTYELHEYPIPRLFIILPNNTSMWDSVNIFNNQFQLYFLCECGEHTKSLDDNKSNIPHHIHIAKHEGYDLKRPIEFFQKYGKYMLTLLEMIKYGVTISGFAIPAQAAVSAPGAIDMFRNSLNTISQSAVNQSIEFLQSLSSKDLQEQDATNAESFTGQEVLEGADLRHLEAFIKAKDQHRALGNLYRIVTQQGHVKWVCINHYRLTYKEQGQQAFITAVELNGGDYDPHLGKVTVSLGSKIQATGFFDALAKARRVNELIVTFDWEGTTSDLEAFEDTLKCAVVSILRLDIRRFRASFGAKLLSSPVRQQALARIINLPSMKIIDIVLPMDLVELFRIQPKRLSCLPKLSFEVVSGPNRGKILRGKGLRKLAETLKTDSTLTILYLNNNSIEDNGAVALSVALKTNSNLTTLHLTRNPIGESGAVALSEALKTNSTLTTLHLGSNWFRENGVVALFETLKTNSTLTTLHLDNNPIGDNGAVALSETLKTNSTLTTLHLESSWFRENGAVTLSEALKTNSTLTTLSLNNNAIGDNGAVALSEALKTNSTLTTLRLNNNWIGDNGAMALSEALKTSSTLTTLHLGRNWIKDKGTVALLEAHKTNSTLTSLHLDSNSNPGKMEDLI</sequence>